<organism evidence="1 2">
    <name type="scientific">Frankia canadensis</name>
    <dbReference type="NCBI Taxonomy" id="1836972"/>
    <lineage>
        <taxon>Bacteria</taxon>
        <taxon>Bacillati</taxon>
        <taxon>Actinomycetota</taxon>
        <taxon>Actinomycetes</taxon>
        <taxon>Frankiales</taxon>
        <taxon>Frankiaceae</taxon>
        <taxon>Frankia</taxon>
    </lineage>
</organism>
<dbReference type="AlphaFoldDB" id="A0A2I2KY28"/>
<reference evidence="1 2" key="1">
    <citation type="submission" date="2017-06" db="EMBL/GenBank/DDBJ databases">
        <authorList>
            <person name="Kim H.J."/>
            <person name="Triplett B.A."/>
        </authorList>
    </citation>
    <scope>NUCLEOTIDE SEQUENCE [LARGE SCALE GENOMIC DNA]</scope>
    <source>
        <strain evidence="1">FRACA_ARgP5</strain>
    </source>
</reference>
<proteinExistence type="predicted"/>
<gene>
    <name evidence="1" type="ORF">FRACA_490004</name>
</gene>
<name>A0A2I2KY28_9ACTN</name>
<protein>
    <submittedName>
        <fullName evidence="1">Uncharacterized protein</fullName>
    </submittedName>
</protein>
<evidence type="ECO:0000313" key="2">
    <source>
        <dbReference type="Proteomes" id="UP000234331"/>
    </source>
</evidence>
<dbReference type="EMBL" id="FZMO01000434">
    <property type="protein sequence ID" value="SNQ50572.1"/>
    <property type="molecule type" value="Genomic_DNA"/>
</dbReference>
<sequence length="22" mass="2393">MAMDRLGFSEFWISADGGPGTF</sequence>
<evidence type="ECO:0000313" key="1">
    <source>
        <dbReference type="EMBL" id="SNQ50572.1"/>
    </source>
</evidence>
<dbReference type="Proteomes" id="UP000234331">
    <property type="component" value="Unassembled WGS sequence"/>
</dbReference>
<accession>A0A2I2KY28</accession>
<keyword evidence="2" id="KW-1185">Reference proteome</keyword>